<dbReference type="Gene3D" id="1.20.120.160">
    <property type="entry name" value="HPT domain"/>
    <property type="match status" value="1"/>
</dbReference>
<dbReference type="InterPro" id="IPR036641">
    <property type="entry name" value="HPT_dom_sf"/>
</dbReference>
<dbReference type="OrthoDB" id="6401882at2"/>
<keyword evidence="1" id="KW-0902">Two-component regulatory system</keyword>
<dbReference type="GO" id="GO:0000160">
    <property type="term" value="P:phosphorelay signal transduction system"/>
    <property type="evidence" value="ECO:0007669"/>
    <property type="project" value="UniProtKB-KW"/>
</dbReference>
<organism evidence="4 5">
    <name type="scientific">Vibrio lentus</name>
    <dbReference type="NCBI Taxonomy" id="136468"/>
    <lineage>
        <taxon>Bacteria</taxon>
        <taxon>Pseudomonadati</taxon>
        <taxon>Pseudomonadota</taxon>
        <taxon>Gammaproteobacteria</taxon>
        <taxon>Vibrionales</taxon>
        <taxon>Vibrionaceae</taxon>
        <taxon>Vibrio</taxon>
    </lineage>
</organism>
<dbReference type="SUPFAM" id="SSF47226">
    <property type="entry name" value="Histidine-containing phosphotransfer domain, HPT domain"/>
    <property type="match status" value="1"/>
</dbReference>
<proteinExistence type="predicted"/>
<keyword evidence="2" id="KW-0597">Phosphoprotein</keyword>
<protein>
    <recommendedName>
        <fullName evidence="3">HPt domain-containing protein</fullName>
    </recommendedName>
</protein>
<gene>
    <name evidence="4" type="ORF">BCT49_05385</name>
</gene>
<dbReference type="GO" id="GO:0004672">
    <property type="term" value="F:protein kinase activity"/>
    <property type="evidence" value="ECO:0007669"/>
    <property type="project" value="UniProtKB-ARBA"/>
</dbReference>
<evidence type="ECO:0000259" key="3">
    <source>
        <dbReference type="PROSITE" id="PS50894"/>
    </source>
</evidence>
<feature type="modified residue" description="Phosphohistidine" evidence="2">
    <location>
        <position position="53"/>
    </location>
</feature>
<dbReference type="RefSeq" id="WP_157938608.1">
    <property type="nucleotide sequence ID" value="NZ_CAWNVI010000105.1"/>
</dbReference>
<evidence type="ECO:0000256" key="2">
    <source>
        <dbReference type="PROSITE-ProRule" id="PRU00110"/>
    </source>
</evidence>
<evidence type="ECO:0000256" key="1">
    <source>
        <dbReference type="ARBA" id="ARBA00023012"/>
    </source>
</evidence>
<dbReference type="EMBL" id="MCZK01000105">
    <property type="protein sequence ID" value="PMM71099.1"/>
    <property type="molecule type" value="Genomic_DNA"/>
</dbReference>
<name>A0A2N7K8M5_9VIBR</name>
<evidence type="ECO:0000313" key="4">
    <source>
        <dbReference type="EMBL" id="PMM71099.1"/>
    </source>
</evidence>
<dbReference type="PROSITE" id="PS50894">
    <property type="entry name" value="HPT"/>
    <property type="match status" value="1"/>
</dbReference>
<evidence type="ECO:0000313" key="5">
    <source>
        <dbReference type="Proteomes" id="UP000235406"/>
    </source>
</evidence>
<dbReference type="Proteomes" id="UP000235406">
    <property type="component" value="Unassembled WGS sequence"/>
</dbReference>
<comment type="caution">
    <text evidence="4">The sequence shown here is derived from an EMBL/GenBank/DDBJ whole genome shotgun (WGS) entry which is preliminary data.</text>
</comment>
<reference evidence="5" key="1">
    <citation type="submission" date="2016-07" db="EMBL/GenBank/DDBJ databases">
        <title>Nontailed viruses are major unrecognized killers of bacteria in the ocean.</title>
        <authorList>
            <person name="Kauffman K."/>
            <person name="Hussain F."/>
            <person name="Yang J."/>
            <person name="Arevalo P."/>
            <person name="Brown J."/>
            <person name="Cutler M."/>
            <person name="Kelly L."/>
            <person name="Polz M.F."/>
        </authorList>
    </citation>
    <scope>NUCLEOTIDE SEQUENCE [LARGE SCALE GENOMIC DNA]</scope>
    <source>
        <strain evidence="5">10N.261.46.F8</strain>
    </source>
</reference>
<sequence>MIDFSPFFKELDNNSESIQLVLEAFLEEYRDCQRTINQLYKEQNWPQLFMLAHSLKGILTSFGETEVSALLTNIETQSRVNGPVNEVDINEICQLMPLVEFQVKRELDKSIDSPEQCE</sequence>
<dbReference type="Pfam" id="PF01627">
    <property type="entry name" value="Hpt"/>
    <property type="match status" value="1"/>
</dbReference>
<dbReference type="InterPro" id="IPR008207">
    <property type="entry name" value="Sig_transdc_His_kin_Hpt_dom"/>
</dbReference>
<feature type="domain" description="HPt" evidence="3">
    <location>
        <begin position="14"/>
        <end position="110"/>
    </location>
</feature>
<accession>A0A2N7K8M5</accession>
<dbReference type="AlphaFoldDB" id="A0A2N7K8M5"/>